<reference evidence="1" key="2">
    <citation type="journal article" date="2021" name="PeerJ">
        <title>Extensive microbial diversity within the chicken gut microbiome revealed by metagenomics and culture.</title>
        <authorList>
            <person name="Gilroy R."/>
            <person name="Ravi A."/>
            <person name="Getino M."/>
            <person name="Pursley I."/>
            <person name="Horton D.L."/>
            <person name="Alikhan N.F."/>
            <person name="Baker D."/>
            <person name="Gharbi K."/>
            <person name="Hall N."/>
            <person name="Watson M."/>
            <person name="Adriaenssens E.M."/>
            <person name="Foster-Nyarko E."/>
            <person name="Jarju S."/>
            <person name="Secka A."/>
            <person name="Antonio M."/>
            <person name="Oren A."/>
            <person name="Chaudhuri R.R."/>
            <person name="La Ragione R."/>
            <person name="Hildebrand F."/>
            <person name="Pallen M.J."/>
        </authorList>
    </citation>
    <scope>NUCLEOTIDE SEQUENCE</scope>
    <source>
        <strain evidence="1">G3-8215</strain>
    </source>
</reference>
<protein>
    <submittedName>
        <fullName evidence="1">Uncharacterized protein</fullName>
    </submittedName>
</protein>
<accession>A0A940DR25</accession>
<comment type="caution">
    <text evidence="1">The sequence shown here is derived from an EMBL/GenBank/DDBJ whole genome shotgun (WGS) entry which is preliminary data.</text>
</comment>
<dbReference type="AlphaFoldDB" id="A0A940DR25"/>
<name>A0A940DR25_9BACT</name>
<dbReference type="Proteomes" id="UP000725002">
    <property type="component" value="Unassembled WGS sequence"/>
</dbReference>
<sequence>MIFDRGAETMLPFFGATDIARELESVYRKSVNWRRIDSSRDYGGYDDTIPSAGLSKEQAGIDKDMESFSKTNPDKQKIELETLHIPLYINRLSRKIYFGKLGNNT</sequence>
<gene>
    <name evidence="1" type="ORF">IAB75_03425</name>
</gene>
<dbReference type="EMBL" id="JADILV010000024">
    <property type="protein sequence ID" value="MBO8483152.1"/>
    <property type="molecule type" value="Genomic_DNA"/>
</dbReference>
<proteinExistence type="predicted"/>
<evidence type="ECO:0000313" key="2">
    <source>
        <dbReference type="Proteomes" id="UP000725002"/>
    </source>
</evidence>
<evidence type="ECO:0000313" key="1">
    <source>
        <dbReference type="EMBL" id="MBO8483152.1"/>
    </source>
</evidence>
<organism evidence="1 2">
    <name type="scientific">Candidatus Cryptobacteroides avicola</name>
    <dbReference type="NCBI Taxonomy" id="2840757"/>
    <lineage>
        <taxon>Bacteria</taxon>
        <taxon>Pseudomonadati</taxon>
        <taxon>Bacteroidota</taxon>
        <taxon>Bacteroidia</taxon>
        <taxon>Bacteroidales</taxon>
        <taxon>Candidatus Cryptobacteroides</taxon>
    </lineage>
</organism>
<reference evidence="1" key="1">
    <citation type="submission" date="2020-10" db="EMBL/GenBank/DDBJ databases">
        <authorList>
            <person name="Gilroy R."/>
        </authorList>
    </citation>
    <scope>NUCLEOTIDE SEQUENCE</scope>
    <source>
        <strain evidence="1">G3-8215</strain>
    </source>
</reference>